<organism evidence="1 2">
    <name type="scientific">Pristionchus fissidentatus</name>
    <dbReference type="NCBI Taxonomy" id="1538716"/>
    <lineage>
        <taxon>Eukaryota</taxon>
        <taxon>Metazoa</taxon>
        <taxon>Ecdysozoa</taxon>
        <taxon>Nematoda</taxon>
        <taxon>Chromadorea</taxon>
        <taxon>Rhabditida</taxon>
        <taxon>Rhabditina</taxon>
        <taxon>Diplogasteromorpha</taxon>
        <taxon>Diplogasteroidea</taxon>
        <taxon>Neodiplogasteridae</taxon>
        <taxon>Pristionchus</taxon>
    </lineage>
</organism>
<comment type="caution">
    <text evidence="1">The sequence shown here is derived from an EMBL/GenBank/DDBJ whole genome shotgun (WGS) entry which is preliminary data.</text>
</comment>
<feature type="non-terminal residue" evidence="1">
    <location>
        <position position="1"/>
    </location>
</feature>
<dbReference type="EMBL" id="BTSY01000004">
    <property type="protein sequence ID" value="GMT21377.1"/>
    <property type="molecule type" value="Genomic_DNA"/>
</dbReference>
<evidence type="ECO:0000313" key="1">
    <source>
        <dbReference type="EMBL" id="GMT21377.1"/>
    </source>
</evidence>
<dbReference type="AlphaFoldDB" id="A0AAV5VRP8"/>
<reference evidence="1" key="1">
    <citation type="submission" date="2023-10" db="EMBL/GenBank/DDBJ databases">
        <title>Genome assembly of Pristionchus species.</title>
        <authorList>
            <person name="Yoshida K."/>
            <person name="Sommer R.J."/>
        </authorList>
    </citation>
    <scope>NUCLEOTIDE SEQUENCE</scope>
    <source>
        <strain evidence="1">RS5133</strain>
    </source>
</reference>
<name>A0AAV5VRP8_9BILA</name>
<proteinExistence type="predicted"/>
<keyword evidence="2" id="KW-1185">Reference proteome</keyword>
<sequence>GMDHSSTYRYLSPKELMLVTINLPLFSGREASSTAAQTLAPELIPPRIASSVASRLAIAIASSEFTLRASLYRVSSRIAGTKPAPIP</sequence>
<evidence type="ECO:0000313" key="2">
    <source>
        <dbReference type="Proteomes" id="UP001432322"/>
    </source>
</evidence>
<accession>A0AAV5VRP8</accession>
<protein>
    <submittedName>
        <fullName evidence="1">Uncharacterized protein</fullName>
    </submittedName>
</protein>
<dbReference type="Proteomes" id="UP001432322">
    <property type="component" value="Unassembled WGS sequence"/>
</dbReference>
<gene>
    <name evidence="1" type="ORF">PFISCL1PPCAC_12674</name>
</gene>
<feature type="non-terminal residue" evidence="1">
    <location>
        <position position="87"/>
    </location>
</feature>